<protein>
    <submittedName>
        <fullName evidence="2">Uncharacterized protein</fullName>
    </submittedName>
</protein>
<dbReference type="AlphaFoldDB" id="A0A1Y5RNS2"/>
<feature type="chain" id="PRO_5012554370" evidence="1">
    <location>
        <begin position="29"/>
        <end position="220"/>
    </location>
</feature>
<reference evidence="2 3" key="1">
    <citation type="submission" date="2017-03" db="EMBL/GenBank/DDBJ databases">
        <authorList>
            <person name="Afonso C.L."/>
            <person name="Miller P.J."/>
            <person name="Scott M.A."/>
            <person name="Spackman E."/>
            <person name="Goraichik I."/>
            <person name="Dimitrov K.M."/>
            <person name="Suarez D.L."/>
            <person name="Swayne D.E."/>
        </authorList>
    </citation>
    <scope>NUCLEOTIDE SEQUENCE [LARGE SCALE GENOMIC DNA]</scope>
    <source>
        <strain evidence="2 3">CECT 7023</strain>
    </source>
</reference>
<dbReference type="EMBL" id="FWFZ01000002">
    <property type="protein sequence ID" value="SLN21950.1"/>
    <property type="molecule type" value="Genomic_DNA"/>
</dbReference>
<name>A0A1Y5RNS2_9RHOB</name>
<dbReference type="RefSeq" id="WP_085877522.1">
    <property type="nucleotide sequence ID" value="NZ_FWFZ01000002.1"/>
</dbReference>
<sequence length="220" mass="23171">MTTTHIIRLTARVAILAAATLLPRSATAQGICAGDLPAPDPCLVGNWIGENTAGMAVRDALERMPGVDVLPDVPPALGLTIYEDGLYVTLPFATNATTLIDDEDGDGISVLITDLAIGTEVGRIWGDGGTLSFCTLEVTPPLLNMDMTASDGTRGAAGFAVTEIGGFTPAIGYTCSDGFLMLDVQLPQPIGTVYYQLSRIADSRFDETFADLVDRRFGID</sequence>
<keyword evidence="3" id="KW-1185">Reference proteome</keyword>
<evidence type="ECO:0000256" key="1">
    <source>
        <dbReference type="SAM" id="SignalP"/>
    </source>
</evidence>
<evidence type="ECO:0000313" key="3">
    <source>
        <dbReference type="Proteomes" id="UP000193900"/>
    </source>
</evidence>
<keyword evidence="1" id="KW-0732">Signal</keyword>
<proteinExistence type="predicted"/>
<gene>
    <name evidence="2" type="ORF">ROA7023_00603</name>
</gene>
<dbReference type="Proteomes" id="UP000193900">
    <property type="component" value="Unassembled WGS sequence"/>
</dbReference>
<dbReference type="OrthoDB" id="7739394at2"/>
<organism evidence="2 3">
    <name type="scientific">Roseisalinus antarcticus</name>
    <dbReference type="NCBI Taxonomy" id="254357"/>
    <lineage>
        <taxon>Bacteria</taxon>
        <taxon>Pseudomonadati</taxon>
        <taxon>Pseudomonadota</taxon>
        <taxon>Alphaproteobacteria</taxon>
        <taxon>Rhodobacterales</taxon>
        <taxon>Roseobacteraceae</taxon>
        <taxon>Roseisalinus</taxon>
    </lineage>
</organism>
<evidence type="ECO:0000313" key="2">
    <source>
        <dbReference type="EMBL" id="SLN21950.1"/>
    </source>
</evidence>
<accession>A0A1Y5RNS2</accession>
<feature type="signal peptide" evidence="1">
    <location>
        <begin position="1"/>
        <end position="28"/>
    </location>
</feature>